<accession>A0A412PIG2</accession>
<dbReference type="PANTHER" id="PTHR30237">
    <property type="entry name" value="MURAMOYLTETRAPEPTIDE CARBOXYPEPTIDASE"/>
    <property type="match status" value="1"/>
</dbReference>
<name>A0A412PIG2_9FIRM</name>
<comment type="caution">
    <text evidence="5">The sequence shown here is derived from an EMBL/GenBank/DDBJ whole genome shotgun (WGS) entry which is preliminary data.</text>
</comment>
<dbReference type="InterPro" id="IPR040921">
    <property type="entry name" value="Peptidase_S66C"/>
</dbReference>
<dbReference type="Pfam" id="PF17676">
    <property type="entry name" value="Peptidase_S66C"/>
    <property type="match status" value="1"/>
</dbReference>
<evidence type="ECO:0000259" key="3">
    <source>
        <dbReference type="Pfam" id="PF02016"/>
    </source>
</evidence>
<reference evidence="5 6" key="1">
    <citation type="submission" date="2018-08" db="EMBL/GenBank/DDBJ databases">
        <title>A genome reference for cultivated species of the human gut microbiota.</title>
        <authorList>
            <person name="Zou Y."/>
            <person name="Xue W."/>
            <person name="Luo G."/>
        </authorList>
    </citation>
    <scope>NUCLEOTIDE SEQUENCE [LARGE SCALE GENOMIC DNA]</scope>
    <source>
        <strain evidence="5 6">AF18-46</strain>
    </source>
</reference>
<dbReference type="Gene3D" id="3.40.50.10740">
    <property type="entry name" value="Class I glutamine amidotransferase-like"/>
    <property type="match status" value="1"/>
</dbReference>
<dbReference type="SUPFAM" id="SSF141986">
    <property type="entry name" value="LD-carboxypeptidase A C-terminal domain-like"/>
    <property type="match status" value="1"/>
</dbReference>
<dbReference type="CDD" id="cd07062">
    <property type="entry name" value="Peptidase_S66_mccF_like"/>
    <property type="match status" value="1"/>
</dbReference>
<dbReference type="Pfam" id="PF02016">
    <property type="entry name" value="Peptidase_S66"/>
    <property type="match status" value="1"/>
</dbReference>
<feature type="domain" description="LD-carboxypeptidase C-terminal" evidence="4">
    <location>
        <begin position="194"/>
        <end position="313"/>
    </location>
</feature>
<protein>
    <submittedName>
        <fullName evidence="5">LD-carboxypeptidase</fullName>
    </submittedName>
</protein>
<organism evidence="5 6">
    <name type="scientific">Solobacterium moorei</name>
    <dbReference type="NCBI Taxonomy" id="102148"/>
    <lineage>
        <taxon>Bacteria</taxon>
        <taxon>Bacillati</taxon>
        <taxon>Bacillota</taxon>
        <taxon>Erysipelotrichia</taxon>
        <taxon>Erysipelotrichales</taxon>
        <taxon>Erysipelotrichaceae</taxon>
        <taxon>Solobacterium</taxon>
    </lineage>
</organism>
<evidence type="ECO:0000313" key="6">
    <source>
        <dbReference type="Proteomes" id="UP000284731"/>
    </source>
</evidence>
<dbReference type="RefSeq" id="WP_118764391.1">
    <property type="nucleotide sequence ID" value="NZ_CABJCF010000001.1"/>
</dbReference>
<proteinExistence type="inferred from homology"/>
<dbReference type="AlphaFoldDB" id="A0A412PIG2"/>
<dbReference type="InterPro" id="IPR003507">
    <property type="entry name" value="S66_fam"/>
</dbReference>
<feature type="domain" description="LD-carboxypeptidase N-terminal" evidence="3">
    <location>
        <begin position="13"/>
        <end position="130"/>
    </location>
</feature>
<sequence length="327" mass="36925">MKYPKFIKQGDTIGICAPSSGVGKFVQKFKRSIDNLHTYGYQTKETASVRNESEPSNSSIIRAKEVEELLLDKDVDMIMVATGGDFLFDILPCLNPSIIQANPKWIIGASDPTGLVYPITTKYDIATLYGENAGDYYATPTPDYLEGNLAILKGNLVVQHNYPRRMEQLPFFRDDIVYDKDSIWKSTSNTINVEGRCIGGCIDVLKDLIGTPYDGTLEFIERYRNDGIIWYFDNFAMNSEALYRTLLQMKYMGWFQTTKAIIIGRTCFESNSTGLSYEDAIKHALQDIPVIYDADIGHTVPRITMINGAMLHLYYEDGKAALQFILK</sequence>
<dbReference type="PIRSF" id="PIRSF028757">
    <property type="entry name" value="LD-carboxypeptidase"/>
    <property type="match status" value="1"/>
</dbReference>
<evidence type="ECO:0000256" key="1">
    <source>
        <dbReference type="ARBA" id="ARBA00010233"/>
    </source>
</evidence>
<keyword evidence="5" id="KW-0645">Protease</keyword>
<dbReference type="GO" id="GO:0004180">
    <property type="term" value="F:carboxypeptidase activity"/>
    <property type="evidence" value="ECO:0007669"/>
    <property type="project" value="UniProtKB-KW"/>
</dbReference>
<dbReference type="InterPro" id="IPR029062">
    <property type="entry name" value="Class_I_gatase-like"/>
</dbReference>
<keyword evidence="5" id="KW-0121">Carboxypeptidase</keyword>
<dbReference type="SUPFAM" id="SSF52317">
    <property type="entry name" value="Class I glutamine amidotransferase-like"/>
    <property type="match status" value="1"/>
</dbReference>
<dbReference type="InterPro" id="IPR040449">
    <property type="entry name" value="Peptidase_S66_N"/>
</dbReference>
<dbReference type="Proteomes" id="UP000284731">
    <property type="component" value="Unassembled WGS sequence"/>
</dbReference>
<keyword evidence="2" id="KW-0378">Hydrolase</keyword>
<comment type="similarity">
    <text evidence="1">Belongs to the peptidase S66 family.</text>
</comment>
<dbReference type="EMBL" id="QRWX01000001">
    <property type="protein sequence ID" value="RGT57977.1"/>
    <property type="molecule type" value="Genomic_DNA"/>
</dbReference>
<evidence type="ECO:0000313" key="5">
    <source>
        <dbReference type="EMBL" id="RGT57977.1"/>
    </source>
</evidence>
<gene>
    <name evidence="5" type="ORF">DWX20_02710</name>
</gene>
<evidence type="ECO:0000256" key="2">
    <source>
        <dbReference type="ARBA" id="ARBA00022801"/>
    </source>
</evidence>
<evidence type="ECO:0000259" key="4">
    <source>
        <dbReference type="Pfam" id="PF17676"/>
    </source>
</evidence>
<dbReference type="Gene3D" id="3.50.30.60">
    <property type="entry name" value="LD-carboxypeptidase A C-terminal domain-like"/>
    <property type="match status" value="1"/>
</dbReference>
<dbReference type="InterPro" id="IPR027478">
    <property type="entry name" value="LdcA_N"/>
</dbReference>
<dbReference type="PANTHER" id="PTHR30237:SF5">
    <property type="entry name" value="CARBOXYPEPTIDASE VC_A0337-RELATED"/>
    <property type="match status" value="1"/>
</dbReference>
<dbReference type="InterPro" id="IPR027461">
    <property type="entry name" value="Carboxypeptidase_A_C_sf"/>
</dbReference>